<dbReference type="AlphaFoldDB" id="F4L1C9"/>
<proteinExistence type="predicted"/>
<reference evidence="1 2" key="1">
    <citation type="journal article" date="2011" name="Stand. Genomic Sci.">
        <title>Complete genome sequence of Haliscomenobacter hydrossis type strain (O).</title>
        <authorList>
            <consortium name="US DOE Joint Genome Institute (JGI-PGF)"/>
            <person name="Daligault H."/>
            <person name="Lapidus A."/>
            <person name="Zeytun A."/>
            <person name="Nolan M."/>
            <person name="Lucas S."/>
            <person name="Del Rio T.G."/>
            <person name="Tice H."/>
            <person name="Cheng J.F."/>
            <person name="Tapia R."/>
            <person name="Han C."/>
            <person name="Goodwin L."/>
            <person name="Pitluck S."/>
            <person name="Liolios K."/>
            <person name="Pagani I."/>
            <person name="Ivanova N."/>
            <person name="Huntemann M."/>
            <person name="Mavromatis K."/>
            <person name="Mikhailova N."/>
            <person name="Pati A."/>
            <person name="Chen A."/>
            <person name="Palaniappan K."/>
            <person name="Land M."/>
            <person name="Hauser L."/>
            <person name="Brambilla E.M."/>
            <person name="Rohde M."/>
            <person name="Verbarg S."/>
            <person name="Goker M."/>
            <person name="Bristow J."/>
            <person name="Eisen J.A."/>
            <person name="Markowitz V."/>
            <person name="Hugenholtz P."/>
            <person name="Kyrpides N.C."/>
            <person name="Klenk H.P."/>
            <person name="Woyke T."/>
        </authorList>
    </citation>
    <scope>NUCLEOTIDE SEQUENCE [LARGE SCALE GENOMIC DNA]</scope>
    <source>
        <strain evidence="2">ATCC 27775 / DSM 1100 / LMG 10767 / O</strain>
    </source>
</reference>
<evidence type="ECO:0008006" key="3">
    <source>
        <dbReference type="Google" id="ProtNLM"/>
    </source>
</evidence>
<dbReference type="InterPro" id="IPR052194">
    <property type="entry name" value="MESH1"/>
</dbReference>
<evidence type="ECO:0000313" key="2">
    <source>
        <dbReference type="Proteomes" id="UP000008461"/>
    </source>
</evidence>
<accession>F4L1C9</accession>
<dbReference type="Pfam" id="PF13328">
    <property type="entry name" value="HD_4"/>
    <property type="match status" value="1"/>
</dbReference>
<dbReference type="eggNOG" id="COG0317">
    <property type="taxonomic scope" value="Bacteria"/>
</dbReference>
<dbReference type="KEGG" id="hhy:Halhy_6003"/>
<dbReference type="PANTHER" id="PTHR46246:SF1">
    <property type="entry name" value="GUANOSINE-3',5'-BIS(DIPHOSPHATE) 3'-PYROPHOSPHOHYDROLASE MESH1"/>
    <property type="match status" value="1"/>
</dbReference>
<dbReference type="HOGENOM" id="CLU_084517_3_0_10"/>
<protein>
    <recommendedName>
        <fullName evidence="3">Metal dependent phosphohydrolase</fullName>
    </recommendedName>
</protein>
<sequence>MTSNAWNRDLFAKAWHFVTLKHSGQTYGGRLPEQQIEYINHLSSVAMEAMWILGNSTETYHADLFVQCALLHDTLEDTATEYAELQDIFGPEVAAGVLALTKNKTLPDKNQQMLDSLQRIRQQPREVWMVKMADRVTNLYHPPFYWDKNKIAAYRAEAQVIYDHLAEADALMAQRLAEKIEAYQAFL</sequence>
<dbReference type="SUPFAM" id="SSF109604">
    <property type="entry name" value="HD-domain/PDEase-like"/>
    <property type="match status" value="1"/>
</dbReference>
<dbReference type="EMBL" id="CP002691">
    <property type="protein sequence ID" value="AEE53826.1"/>
    <property type="molecule type" value="Genomic_DNA"/>
</dbReference>
<dbReference type="STRING" id="760192.Halhy_6003"/>
<name>F4L1C9_HALH1</name>
<dbReference type="GO" id="GO:0008893">
    <property type="term" value="F:guanosine-3',5'-bis(diphosphate) 3'-diphosphatase activity"/>
    <property type="evidence" value="ECO:0007669"/>
    <property type="project" value="TreeGrafter"/>
</dbReference>
<dbReference type="Proteomes" id="UP000008461">
    <property type="component" value="Chromosome"/>
</dbReference>
<gene>
    <name evidence="1" type="ordered locus">Halhy_6003</name>
</gene>
<reference key="2">
    <citation type="submission" date="2011-04" db="EMBL/GenBank/DDBJ databases">
        <title>Complete sequence of chromosome of Haliscomenobacter hydrossis DSM 1100.</title>
        <authorList>
            <consortium name="US DOE Joint Genome Institute (JGI-PGF)"/>
            <person name="Lucas S."/>
            <person name="Han J."/>
            <person name="Lapidus A."/>
            <person name="Bruce D."/>
            <person name="Goodwin L."/>
            <person name="Pitluck S."/>
            <person name="Peters L."/>
            <person name="Kyrpides N."/>
            <person name="Mavromatis K."/>
            <person name="Ivanova N."/>
            <person name="Ovchinnikova G."/>
            <person name="Pagani I."/>
            <person name="Daligault H."/>
            <person name="Detter J.C."/>
            <person name="Han C."/>
            <person name="Land M."/>
            <person name="Hauser L."/>
            <person name="Markowitz V."/>
            <person name="Cheng J.-F."/>
            <person name="Hugenholtz P."/>
            <person name="Woyke T."/>
            <person name="Wu D."/>
            <person name="Verbarg S."/>
            <person name="Frueling A."/>
            <person name="Brambilla E."/>
            <person name="Klenk H.-P."/>
            <person name="Eisen J.A."/>
        </authorList>
    </citation>
    <scope>NUCLEOTIDE SEQUENCE</scope>
    <source>
        <strain>DSM 1100</strain>
    </source>
</reference>
<organism evidence="1 2">
    <name type="scientific">Haliscomenobacter hydrossis (strain ATCC 27775 / DSM 1100 / LMG 10767 / O)</name>
    <dbReference type="NCBI Taxonomy" id="760192"/>
    <lineage>
        <taxon>Bacteria</taxon>
        <taxon>Pseudomonadati</taxon>
        <taxon>Bacteroidota</taxon>
        <taxon>Saprospiria</taxon>
        <taxon>Saprospirales</taxon>
        <taxon>Haliscomenobacteraceae</taxon>
        <taxon>Haliscomenobacter</taxon>
    </lineage>
</organism>
<dbReference type="Gene3D" id="1.10.3210.10">
    <property type="entry name" value="Hypothetical protein af1432"/>
    <property type="match status" value="1"/>
</dbReference>
<dbReference type="PANTHER" id="PTHR46246">
    <property type="entry name" value="GUANOSINE-3',5'-BIS(DIPHOSPHATE) 3'-PYROPHOSPHOHYDROLASE MESH1"/>
    <property type="match status" value="1"/>
</dbReference>
<keyword evidence="2" id="KW-1185">Reference proteome</keyword>
<dbReference type="RefSeq" id="WP_013768353.1">
    <property type="nucleotide sequence ID" value="NC_015510.1"/>
</dbReference>
<dbReference type="OrthoDB" id="9802385at2"/>
<evidence type="ECO:0000313" key="1">
    <source>
        <dbReference type="EMBL" id="AEE53826.1"/>
    </source>
</evidence>